<evidence type="ECO:0000313" key="7">
    <source>
        <dbReference type="Proteomes" id="UP000688137"/>
    </source>
</evidence>
<evidence type="ECO:0000259" key="5">
    <source>
        <dbReference type="PROSITE" id="PS50222"/>
    </source>
</evidence>
<dbReference type="FunFam" id="1.10.238.10:FF:000077">
    <property type="entry name" value="Centrin 1"/>
    <property type="match status" value="1"/>
</dbReference>
<keyword evidence="3" id="KW-0106">Calcium</keyword>
<dbReference type="SMART" id="SM00054">
    <property type="entry name" value="EFh"/>
    <property type="match status" value="4"/>
</dbReference>
<feature type="domain" description="EF-hand" evidence="5">
    <location>
        <begin position="62"/>
        <end position="97"/>
    </location>
</feature>
<proteinExistence type="predicted"/>
<reference evidence="6" key="1">
    <citation type="submission" date="2021-01" db="EMBL/GenBank/DDBJ databases">
        <authorList>
            <consortium name="Genoscope - CEA"/>
            <person name="William W."/>
        </authorList>
    </citation>
    <scope>NUCLEOTIDE SEQUENCE</scope>
</reference>
<evidence type="ECO:0000256" key="1">
    <source>
        <dbReference type="ARBA" id="ARBA00022723"/>
    </source>
</evidence>
<gene>
    <name evidence="6" type="ORF">PPRIM_AZ9-3.1.T0230133</name>
</gene>
<dbReference type="GO" id="GO:0005509">
    <property type="term" value="F:calcium ion binding"/>
    <property type="evidence" value="ECO:0007669"/>
    <property type="project" value="InterPro"/>
</dbReference>
<dbReference type="InterPro" id="IPR050230">
    <property type="entry name" value="CALM/Myosin/TropC-like"/>
</dbReference>
<feature type="compositionally biased region" description="Low complexity" evidence="4">
    <location>
        <begin position="1"/>
        <end position="14"/>
    </location>
</feature>
<dbReference type="AlphaFoldDB" id="A0A8S1KJW0"/>
<organism evidence="6 7">
    <name type="scientific">Paramecium primaurelia</name>
    <dbReference type="NCBI Taxonomy" id="5886"/>
    <lineage>
        <taxon>Eukaryota</taxon>
        <taxon>Sar</taxon>
        <taxon>Alveolata</taxon>
        <taxon>Ciliophora</taxon>
        <taxon>Intramacronucleata</taxon>
        <taxon>Oligohymenophorea</taxon>
        <taxon>Peniculida</taxon>
        <taxon>Parameciidae</taxon>
        <taxon>Paramecium</taxon>
    </lineage>
</organism>
<dbReference type="GO" id="GO:0016460">
    <property type="term" value="C:myosin II complex"/>
    <property type="evidence" value="ECO:0007669"/>
    <property type="project" value="TreeGrafter"/>
</dbReference>
<keyword evidence="2" id="KW-0677">Repeat</keyword>
<dbReference type="InterPro" id="IPR002048">
    <property type="entry name" value="EF_hand_dom"/>
</dbReference>
<dbReference type="Proteomes" id="UP000688137">
    <property type="component" value="Unassembled WGS sequence"/>
</dbReference>
<evidence type="ECO:0000313" key="6">
    <source>
        <dbReference type="EMBL" id="CAD8055348.1"/>
    </source>
</evidence>
<feature type="domain" description="EF-hand" evidence="5">
    <location>
        <begin position="135"/>
        <end position="170"/>
    </location>
</feature>
<dbReference type="EMBL" id="CAJJDM010000021">
    <property type="protein sequence ID" value="CAD8055348.1"/>
    <property type="molecule type" value="Genomic_DNA"/>
</dbReference>
<feature type="domain" description="EF-hand" evidence="5">
    <location>
        <begin position="26"/>
        <end position="61"/>
    </location>
</feature>
<feature type="domain" description="EF-hand" evidence="5">
    <location>
        <begin position="99"/>
        <end position="134"/>
    </location>
</feature>
<keyword evidence="7" id="KW-1185">Reference proteome</keyword>
<dbReference type="PROSITE" id="PS00018">
    <property type="entry name" value="EF_HAND_1"/>
    <property type="match status" value="3"/>
</dbReference>
<dbReference type="CDD" id="cd00051">
    <property type="entry name" value="EFh"/>
    <property type="match status" value="1"/>
</dbReference>
<evidence type="ECO:0000256" key="2">
    <source>
        <dbReference type="ARBA" id="ARBA00022737"/>
    </source>
</evidence>
<sequence length="170" mass="19953">MASFKKQQQKTQAPQKKKVKSELTDDQKQEIKEAFDLFDTDRSGAIDCHEIKVILRALGFEVKKQEVQALMKEYDRDETGRIEYSDYIELMTRKYCERDPQDEIFRAFKLFDDDNSGKITLRKLKKVSKELGETLSDQELQAMIDEFDKDGDGQINIDEFLSIMKQTTIY</sequence>
<dbReference type="PANTHER" id="PTHR23048">
    <property type="entry name" value="MYOSIN LIGHT CHAIN 1, 3"/>
    <property type="match status" value="1"/>
</dbReference>
<feature type="region of interest" description="Disordered" evidence="4">
    <location>
        <begin position="1"/>
        <end position="25"/>
    </location>
</feature>
<dbReference type="OMA" id="EFFMIMK"/>
<name>A0A8S1KJW0_PARPR</name>
<keyword evidence="1" id="KW-0479">Metal-binding</keyword>
<dbReference type="Pfam" id="PF13499">
    <property type="entry name" value="EF-hand_7"/>
    <property type="match status" value="2"/>
</dbReference>
<evidence type="ECO:0000256" key="3">
    <source>
        <dbReference type="ARBA" id="ARBA00022837"/>
    </source>
</evidence>
<protein>
    <recommendedName>
        <fullName evidence="5">EF-hand domain-containing protein</fullName>
    </recommendedName>
</protein>
<dbReference type="PROSITE" id="PS50222">
    <property type="entry name" value="EF_HAND_2"/>
    <property type="match status" value="4"/>
</dbReference>
<evidence type="ECO:0000256" key="4">
    <source>
        <dbReference type="SAM" id="MobiDB-lite"/>
    </source>
</evidence>
<dbReference type="InterPro" id="IPR018247">
    <property type="entry name" value="EF_Hand_1_Ca_BS"/>
</dbReference>
<accession>A0A8S1KJW0</accession>
<dbReference type="PANTHER" id="PTHR23048:SF48">
    <property type="entry name" value="CENTRIN 3"/>
    <property type="match status" value="1"/>
</dbReference>
<comment type="caution">
    <text evidence="6">The sequence shown here is derived from an EMBL/GenBank/DDBJ whole genome shotgun (WGS) entry which is preliminary data.</text>
</comment>